<reference evidence="1 2" key="1">
    <citation type="submission" date="2016-11" db="EMBL/GenBank/DDBJ databases">
        <authorList>
            <person name="Jaros S."/>
            <person name="Januszkiewicz K."/>
            <person name="Wedrychowicz H."/>
        </authorList>
    </citation>
    <scope>NUCLEOTIDE SEQUENCE [LARGE SCALE GENOMIC DNA]</scope>
    <source>
        <strain evidence="1 2">CECT 7868</strain>
    </source>
</reference>
<gene>
    <name evidence="1" type="ORF">VA7868_02975</name>
</gene>
<dbReference type="SUPFAM" id="SSF55729">
    <property type="entry name" value="Acyl-CoA N-acyltransferases (Nat)"/>
    <property type="match status" value="1"/>
</dbReference>
<keyword evidence="2" id="KW-1185">Reference proteome</keyword>
<dbReference type="EMBL" id="FQXZ01000033">
    <property type="protein sequence ID" value="SHI25744.1"/>
    <property type="molecule type" value="Genomic_DNA"/>
</dbReference>
<dbReference type="AlphaFoldDB" id="A0A1M5ZNH8"/>
<evidence type="ECO:0000313" key="2">
    <source>
        <dbReference type="Proteomes" id="UP000184608"/>
    </source>
</evidence>
<accession>A0A1M5ZNH8</accession>
<organism evidence="1 2">
    <name type="scientific">Vibrio aerogenes CECT 7868</name>
    <dbReference type="NCBI Taxonomy" id="1216006"/>
    <lineage>
        <taxon>Bacteria</taxon>
        <taxon>Pseudomonadati</taxon>
        <taxon>Pseudomonadota</taxon>
        <taxon>Gammaproteobacteria</taxon>
        <taxon>Vibrionales</taxon>
        <taxon>Vibrionaceae</taxon>
        <taxon>Vibrio</taxon>
    </lineage>
</organism>
<dbReference type="STRING" id="1216006.VA7868_02975"/>
<dbReference type="Gene3D" id="3.40.630.30">
    <property type="match status" value="1"/>
</dbReference>
<dbReference type="OrthoDB" id="677174at2"/>
<dbReference type="RefSeq" id="WP_073604597.1">
    <property type="nucleotide sequence ID" value="NZ_FQXZ01000033.1"/>
</dbReference>
<dbReference type="Proteomes" id="UP000184608">
    <property type="component" value="Unassembled WGS sequence"/>
</dbReference>
<sequence length="194" mass="22147">MKVRDMIKSDYESVVELEQKVWGREGAGYEIIRSRHQIFPEGSVVVTNDDGQIVGYAAVQRVTRASNDSWFIQTDNGYITHTHDEKGHILYGIGMSGDSYGVSDLIIDYVYQKFIASGLCYMLVLGSRVPGFASWKHKTGGNITEYIRSRRQDGFSVDPELMLYQKHGFELLFEIEDYFPCQDSLDYGAFIVKR</sequence>
<name>A0A1M5ZNH8_9VIBR</name>
<proteinExistence type="predicted"/>
<evidence type="ECO:0008006" key="3">
    <source>
        <dbReference type="Google" id="ProtNLM"/>
    </source>
</evidence>
<dbReference type="InterPro" id="IPR016181">
    <property type="entry name" value="Acyl_CoA_acyltransferase"/>
</dbReference>
<evidence type="ECO:0000313" key="1">
    <source>
        <dbReference type="EMBL" id="SHI25744.1"/>
    </source>
</evidence>
<protein>
    <recommendedName>
        <fullName evidence="3">N-acetyltransferase domain-containing protein</fullName>
    </recommendedName>
</protein>